<keyword evidence="2" id="KW-0812">Transmembrane</keyword>
<dbReference type="AlphaFoldDB" id="A0A166CSB3"/>
<keyword evidence="2" id="KW-0472">Membrane</keyword>
<keyword evidence="2" id="KW-1133">Transmembrane helix</keyword>
<name>A0A166CSB3_9EURY</name>
<feature type="compositionally biased region" description="Low complexity" evidence="1">
    <location>
        <begin position="532"/>
        <end position="549"/>
    </location>
</feature>
<dbReference type="InterPro" id="IPR008969">
    <property type="entry name" value="CarboxyPept-like_regulatory"/>
</dbReference>
<dbReference type="Proteomes" id="UP000077275">
    <property type="component" value="Unassembled WGS sequence"/>
</dbReference>
<feature type="region of interest" description="Disordered" evidence="1">
    <location>
        <begin position="523"/>
        <end position="549"/>
    </location>
</feature>
<keyword evidence="4" id="KW-1185">Reference proteome</keyword>
<gene>
    <name evidence="3" type="ORF">MBCUT_08130</name>
</gene>
<evidence type="ECO:0000313" key="3">
    <source>
        <dbReference type="EMBL" id="KZX16427.1"/>
    </source>
</evidence>
<evidence type="ECO:0000256" key="2">
    <source>
        <dbReference type="SAM" id="Phobius"/>
    </source>
</evidence>
<dbReference type="EMBL" id="LWMW01000092">
    <property type="protein sequence ID" value="KZX16427.1"/>
    <property type="molecule type" value="Genomic_DNA"/>
</dbReference>
<evidence type="ECO:0000313" key="4">
    <source>
        <dbReference type="Proteomes" id="UP000077275"/>
    </source>
</evidence>
<comment type="caution">
    <text evidence="3">The sequence shown here is derived from an EMBL/GenBank/DDBJ whole genome shotgun (WGS) entry which is preliminary data.</text>
</comment>
<dbReference type="SUPFAM" id="SSF49464">
    <property type="entry name" value="Carboxypeptidase regulatory domain-like"/>
    <property type="match status" value="1"/>
</dbReference>
<organism evidence="3 4">
    <name type="scientific">Methanobrevibacter cuticularis</name>
    <dbReference type="NCBI Taxonomy" id="47311"/>
    <lineage>
        <taxon>Archaea</taxon>
        <taxon>Methanobacteriati</taxon>
        <taxon>Methanobacteriota</taxon>
        <taxon>Methanomada group</taxon>
        <taxon>Methanobacteria</taxon>
        <taxon>Methanobacteriales</taxon>
        <taxon>Methanobacteriaceae</taxon>
        <taxon>Methanobrevibacter</taxon>
    </lineage>
</organism>
<proteinExistence type="predicted"/>
<reference evidence="3 4" key="1">
    <citation type="submission" date="2016-04" db="EMBL/GenBank/DDBJ databases">
        <title>Genome sequence of Methanobrevibacter cuticularis DSM 11139.</title>
        <authorList>
            <person name="Poehlein A."/>
            <person name="Seedorf H."/>
            <person name="Daniel R."/>
        </authorList>
    </citation>
    <scope>NUCLEOTIDE SEQUENCE [LARGE SCALE GENOMIC DNA]</scope>
    <source>
        <strain evidence="3 4">DSM 11139</strain>
    </source>
</reference>
<evidence type="ECO:0000256" key="1">
    <source>
        <dbReference type="SAM" id="MobiDB-lite"/>
    </source>
</evidence>
<protein>
    <recommendedName>
        <fullName evidence="5">Bacterial Ig-like domain protein</fullName>
    </recommendedName>
</protein>
<sequence length="585" mass="61655">MANYSGIFSVIVTVDGIQFNVAVDGSGGWSLNYTTVRTGSVSVVVGLFGHGNFSDFSNSTTFTVVKNSTNSTVVVSPNPVSIGNNVTVSGVLANFTGISGVNVTVDGTLFNVPVDGSGYWVLNYTTNRTGNLTVGVGFAGNDNYTSFTNSTNFTVNVVNKSSTNSTIVVSPNSVQIGENVTVSGVLANFTGISGVNVTVDGTIFNVPVDGSGYWVLNYTTNRTGNLTVGVGFAGNDNYTSFTNSTNFTVNVVNKSSTNSTIVVNPDSVNFGENITVSGVLANHTGIGFVNVTVDGTLFNVAVDASGYWELNYTTNRTGTDLEVIVSFAGNENYTAFSNSTTFNVTKLAVNSTINVSGTVKVGKTITIDGVLVDENGSVVANALVSVSVGGKVYSLKTDNRGRWSLTYKPTHVGSVNTVLNYAGNNKYFSYTNTTTFNVVKGKVIVDVDVVKNSDGSADVIAKVTDEDNDPIPNYKVSVELDGKHFGYIVTDVNGVGRIHIPSNKLNDGNHVITVISDDKNYNDNPVSAEFKTQNNDNDNNDTNGTNKANNSSVATAAMKNTGMPIIAIVLVLLTIFGIGIRRKED</sequence>
<feature type="transmembrane region" description="Helical" evidence="2">
    <location>
        <begin position="561"/>
        <end position="580"/>
    </location>
</feature>
<accession>A0A166CSB3</accession>
<evidence type="ECO:0008006" key="5">
    <source>
        <dbReference type="Google" id="ProtNLM"/>
    </source>
</evidence>
<dbReference type="PATRIC" id="fig|47311.3.peg.897"/>